<dbReference type="GO" id="GO:0005886">
    <property type="term" value="C:plasma membrane"/>
    <property type="evidence" value="ECO:0007669"/>
    <property type="project" value="UniProtKB-SubCell"/>
</dbReference>
<evidence type="ECO:0000256" key="1">
    <source>
        <dbReference type="ARBA" id="ARBA00004251"/>
    </source>
</evidence>
<evidence type="ECO:0000256" key="9">
    <source>
        <dbReference type="ARBA" id="ARBA00023136"/>
    </source>
</evidence>
<dbReference type="Pfam" id="PF13855">
    <property type="entry name" value="LRR_8"/>
    <property type="match status" value="3"/>
</dbReference>
<name>A0A6L2KST5_TANCI</name>
<keyword evidence="10" id="KW-0675">Receptor</keyword>
<keyword evidence="5 12" id="KW-0812">Transmembrane</keyword>
<protein>
    <submittedName>
        <fullName evidence="13">Leucine-rich repeat-containing protein</fullName>
    </submittedName>
</protein>
<organism evidence="13">
    <name type="scientific">Tanacetum cinerariifolium</name>
    <name type="common">Dalmatian daisy</name>
    <name type="synonym">Chrysanthemum cinerariifolium</name>
    <dbReference type="NCBI Taxonomy" id="118510"/>
    <lineage>
        <taxon>Eukaryota</taxon>
        <taxon>Viridiplantae</taxon>
        <taxon>Streptophyta</taxon>
        <taxon>Embryophyta</taxon>
        <taxon>Tracheophyta</taxon>
        <taxon>Spermatophyta</taxon>
        <taxon>Magnoliopsida</taxon>
        <taxon>eudicotyledons</taxon>
        <taxon>Gunneridae</taxon>
        <taxon>Pentapetalae</taxon>
        <taxon>asterids</taxon>
        <taxon>campanulids</taxon>
        <taxon>Asterales</taxon>
        <taxon>Asteraceae</taxon>
        <taxon>Asteroideae</taxon>
        <taxon>Anthemideae</taxon>
        <taxon>Anthemidinae</taxon>
        <taxon>Tanacetum</taxon>
    </lineage>
</organism>
<evidence type="ECO:0000256" key="5">
    <source>
        <dbReference type="ARBA" id="ARBA00022692"/>
    </source>
</evidence>
<evidence type="ECO:0000256" key="3">
    <source>
        <dbReference type="ARBA" id="ARBA00022475"/>
    </source>
</evidence>
<dbReference type="PANTHER" id="PTHR27004:SF439">
    <property type="entry name" value="LEUCINE-RICH REPEAT-CONTAINING N-TERMINAL PLANT-TYPE DOMAIN-CONTAINING PROTEIN"/>
    <property type="match status" value="1"/>
</dbReference>
<evidence type="ECO:0000256" key="10">
    <source>
        <dbReference type="ARBA" id="ARBA00023170"/>
    </source>
</evidence>
<evidence type="ECO:0000256" key="12">
    <source>
        <dbReference type="SAM" id="Phobius"/>
    </source>
</evidence>
<accession>A0A6L2KST5</accession>
<dbReference type="Pfam" id="PF13516">
    <property type="entry name" value="LRR_6"/>
    <property type="match status" value="1"/>
</dbReference>
<comment type="similarity">
    <text evidence="2">Belongs to the RLP family.</text>
</comment>
<dbReference type="EMBL" id="BKCJ010002907">
    <property type="protein sequence ID" value="GEU51717.1"/>
    <property type="molecule type" value="Genomic_DNA"/>
</dbReference>
<dbReference type="SUPFAM" id="SSF52058">
    <property type="entry name" value="L domain-like"/>
    <property type="match status" value="1"/>
</dbReference>
<dbReference type="Pfam" id="PF00560">
    <property type="entry name" value="LRR_1"/>
    <property type="match status" value="2"/>
</dbReference>
<evidence type="ECO:0000256" key="11">
    <source>
        <dbReference type="ARBA" id="ARBA00023180"/>
    </source>
</evidence>
<keyword evidence="11" id="KW-0325">Glycoprotein</keyword>
<proteinExistence type="inferred from homology"/>
<dbReference type="AlphaFoldDB" id="A0A6L2KST5"/>
<dbReference type="GO" id="GO:0051707">
    <property type="term" value="P:response to other organism"/>
    <property type="evidence" value="ECO:0007669"/>
    <property type="project" value="UniProtKB-ARBA"/>
</dbReference>
<dbReference type="GO" id="GO:0006952">
    <property type="term" value="P:defense response"/>
    <property type="evidence" value="ECO:0007669"/>
    <property type="project" value="UniProtKB-ARBA"/>
</dbReference>
<sequence length="576" mass="64581">MVRSIAHQLIRRASKLDWPSQVIGVPEFLILWFDDLPESLVNLRQLVFLYLSSNMLSGVLPSWLFTLPSLEFVRLSNNKLKGTIPHELFSLQSIKGLSLDHNQLSGKIDVLGHVPMAQTFLNLTHLKYLDLSYNNFSGDWELETLLSSLTNLTELHLSRSGVSVTVMTKNATSYVNPDFKLLGLAYCKIKVFPKSLRAMKKLETLDISNNDIHGHIPDWVGEIGGNRLLVLDLSNNSIVGTIPNVYQDFVALEGLKLNGNQLEGEIPTSLVKCQSLKVLDLGNNNLTGTFPSWLGDLPNLQALILKSNNFHGYIFNSSVVQFPFPSLRVFDLSSNGFKGRLPANYFLNFNAMKNVVKKGTKREYLSMGGQYYSIIIAVKGREQEFPKLLVEFTIVDLSNNKFEYEIPDVIGNLGSLIVLDLSHNKLTGRIPNSFGKLSEIESLDLSWNQLTGEIPACLVDLTFMSFLNVSQNHLVGRIPQGHQFSTYEGSSFVGNPELCGFQLLKECDQYRRKPQVEGVDEDKEKSGLTWKPVMLGYSCGTLLGLMLGYLMLSTGRPKWFNALADVAEHRILKRQT</sequence>
<evidence type="ECO:0000256" key="8">
    <source>
        <dbReference type="ARBA" id="ARBA00022989"/>
    </source>
</evidence>
<keyword evidence="8 12" id="KW-1133">Transmembrane helix</keyword>
<dbReference type="FunFam" id="3.80.10.10:FF:000213">
    <property type="entry name" value="Tyrosine-sulfated glycopeptide receptor 1"/>
    <property type="match status" value="1"/>
</dbReference>
<evidence type="ECO:0000256" key="7">
    <source>
        <dbReference type="ARBA" id="ARBA00022737"/>
    </source>
</evidence>
<keyword evidence="9 12" id="KW-0472">Membrane</keyword>
<dbReference type="PANTHER" id="PTHR27004">
    <property type="entry name" value="RECEPTOR-LIKE PROTEIN 12 ISOFORM X1"/>
    <property type="match status" value="1"/>
</dbReference>
<evidence type="ECO:0000256" key="4">
    <source>
        <dbReference type="ARBA" id="ARBA00022614"/>
    </source>
</evidence>
<gene>
    <name evidence="13" type="ORF">Tci_023695</name>
</gene>
<dbReference type="InterPro" id="IPR001611">
    <property type="entry name" value="Leu-rich_rpt"/>
</dbReference>
<dbReference type="FunFam" id="3.80.10.10:FF:000041">
    <property type="entry name" value="LRR receptor-like serine/threonine-protein kinase ERECTA"/>
    <property type="match status" value="2"/>
</dbReference>
<keyword evidence="4" id="KW-0433">Leucine-rich repeat</keyword>
<evidence type="ECO:0000313" key="13">
    <source>
        <dbReference type="EMBL" id="GEU51717.1"/>
    </source>
</evidence>
<comment type="caution">
    <text evidence="13">The sequence shown here is derived from an EMBL/GenBank/DDBJ whole genome shotgun (WGS) entry which is preliminary data.</text>
</comment>
<keyword evidence="7" id="KW-0677">Repeat</keyword>
<keyword evidence="6" id="KW-0732">Signal</keyword>
<comment type="subcellular location">
    <subcellularLocation>
        <location evidence="1">Cell membrane</location>
        <topology evidence="1">Single-pass type I membrane protein</topology>
    </subcellularLocation>
</comment>
<evidence type="ECO:0000256" key="6">
    <source>
        <dbReference type="ARBA" id="ARBA00022729"/>
    </source>
</evidence>
<dbReference type="Gene3D" id="3.80.10.10">
    <property type="entry name" value="Ribonuclease Inhibitor"/>
    <property type="match status" value="2"/>
</dbReference>
<dbReference type="PROSITE" id="PS51450">
    <property type="entry name" value="LRR"/>
    <property type="match status" value="1"/>
</dbReference>
<keyword evidence="3" id="KW-1003">Cell membrane</keyword>
<reference evidence="13" key="1">
    <citation type="journal article" date="2019" name="Sci. Rep.">
        <title>Draft genome of Tanacetum cinerariifolium, the natural source of mosquito coil.</title>
        <authorList>
            <person name="Yamashiro T."/>
            <person name="Shiraishi A."/>
            <person name="Satake H."/>
            <person name="Nakayama K."/>
        </authorList>
    </citation>
    <scope>NUCLEOTIDE SEQUENCE</scope>
</reference>
<evidence type="ECO:0000256" key="2">
    <source>
        <dbReference type="ARBA" id="ARBA00009592"/>
    </source>
</evidence>
<dbReference type="InterPro" id="IPR032675">
    <property type="entry name" value="LRR_dom_sf"/>
</dbReference>
<dbReference type="InterPro" id="IPR003591">
    <property type="entry name" value="Leu-rich_rpt_typical-subtyp"/>
</dbReference>
<dbReference type="PRINTS" id="PR00019">
    <property type="entry name" value="LEURICHRPT"/>
</dbReference>
<feature type="transmembrane region" description="Helical" evidence="12">
    <location>
        <begin position="534"/>
        <end position="552"/>
    </location>
</feature>
<dbReference type="SMART" id="SM00369">
    <property type="entry name" value="LRR_TYP"/>
    <property type="match status" value="8"/>
</dbReference>